<dbReference type="SUPFAM" id="SSF51735">
    <property type="entry name" value="NAD(P)-binding Rossmann-fold domains"/>
    <property type="match status" value="1"/>
</dbReference>
<dbReference type="InterPro" id="IPR013149">
    <property type="entry name" value="ADH-like_C"/>
</dbReference>
<gene>
    <name evidence="2" type="ORF">M421DRAFT_56747</name>
</gene>
<dbReference type="Gene3D" id="3.40.50.720">
    <property type="entry name" value="NAD(P)-binding Rossmann-like Domain"/>
    <property type="match status" value="1"/>
</dbReference>
<evidence type="ECO:0000313" key="3">
    <source>
        <dbReference type="Proteomes" id="UP000800082"/>
    </source>
</evidence>
<dbReference type="Gene3D" id="3.90.180.10">
    <property type="entry name" value="Medium-chain alcohol dehydrogenases, catalytic domain"/>
    <property type="match status" value="1"/>
</dbReference>
<sequence length="366" mass="39832">MAPQKIKQWKSGQNGLDKLYMEEAEIPTPGEDEVLVEIRSVSLNYRDTEVCMGLYNHHKHVKQPPAVVPGSDMCGIVVAVGPSSNTSDPYKSPDFVLKEGDRVVSTFAQTHITGQVQARDLTNGLGSPLPGVLTQYRIFPTHGLLKVPKYLSFDEAACLPIAAVTAWMSLNCMRPNGDIIGVGETVVCQGTGGVSISAAQIASAAGADVIVTSSSDEKLEKAKQLGAKQVINYRNTPEWDDEVLRLTSDRGADVVIEVGGAQTLRKSFEAVRFGGLIACIGYLSGKQDAEGDRTNTNLLCLKRNVTLKGIINGPRDEFARMLKFYEDKQIHPVVDKVFKFDEADKALQYLFTGGHFGKVVVMVKEE</sequence>
<dbReference type="SMART" id="SM00829">
    <property type="entry name" value="PKS_ER"/>
    <property type="match status" value="1"/>
</dbReference>
<dbReference type="CDD" id="cd08276">
    <property type="entry name" value="MDR7"/>
    <property type="match status" value="1"/>
</dbReference>
<name>A0A6A5RSC3_9PLEO</name>
<dbReference type="PANTHER" id="PTHR45033:SF1">
    <property type="entry name" value="OXIDOREDUCTASE (EUROFUNG)"/>
    <property type="match status" value="1"/>
</dbReference>
<evidence type="ECO:0000313" key="2">
    <source>
        <dbReference type="EMBL" id="KAF1931351.1"/>
    </source>
</evidence>
<accession>A0A6A5RSC3</accession>
<dbReference type="InterPro" id="IPR036291">
    <property type="entry name" value="NAD(P)-bd_dom_sf"/>
</dbReference>
<dbReference type="InterPro" id="IPR020843">
    <property type="entry name" value="ER"/>
</dbReference>
<dbReference type="InterPro" id="IPR011032">
    <property type="entry name" value="GroES-like_sf"/>
</dbReference>
<dbReference type="GO" id="GO:0016491">
    <property type="term" value="F:oxidoreductase activity"/>
    <property type="evidence" value="ECO:0007669"/>
    <property type="project" value="InterPro"/>
</dbReference>
<dbReference type="PANTHER" id="PTHR45033">
    <property type="match status" value="1"/>
</dbReference>
<dbReference type="OrthoDB" id="3509362at2759"/>
<dbReference type="InterPro" id="IPR052711">
    <property type="entry name" value="Zinc_ADH-like"/>
</dbReference>
<feature type="domain" description="Enoyl reductase (ER)" evidence="1">
    <location>
        <begin position="15"/>
        <end position="361"/>
    </location>
</feature>
<dbReference type="Pfam" id="PF00107">
    <property type="entry name" value="ADH_zinc_N"/>
    <property type="match status" value="1"/>
</dbReference>
<dbReference type="SUPFAM" id="SSF50129">
    <property type="entry name" value="GroES-like"/>
    <property type="match status" value="1"/>
</dbReference>
<organism evidence="2 3">
    <name type="scientific">Didymella exigua CBS 183.55</name>
    <dbReference type="NCBI Taxonomy" id="1150837"/>
    <lineage>
        <taxon>Eukaryota</taxon>
        <taxon>Fungi</taxon>
        <taxon>Dikarya</taxon>
        <taxon>Ascomycota</taxon>
        <taxon>Pezizomycotina</taxon>
        <taxon>Dothideomycetes</taxon>
        <taxon>Pleosporomycetidae</taxon>
        <taxon>Pleosporales</taxon>
        <taxon>Pleosporineae</taxon>
        <taxon>Didymellaceae</taxon>
        <taxon>Didymella</taxon>
    </lineage>
</organism>
<dbReference type="GeneID" id="54353102"/>
<keyword evidence="3" id="KW-1185">Reference proteome</keyword>
<proteinExistence type="predicted"/>
<dbReference type="Proteomes" id="UP000800082">
    <property type="component" value="Unassembled WGS sequence"/>
</dbReference>
<dbReference type="Pfam" id="PF08240">
    <property type="entry name" value="ADH_N"/>
    <property type="match status" value="1"/>
</dbReference>
<dbReference type="EMBL" id="ML978961">
    <property type="protein sequence ID" value="KAF1931351.1"/>
    <property type="molecule type" value="Genomic_DNA"/>
</dbReference>
<dbReference type="RefSeq" id="XP_033451599.1">
    <property type="nucleotide sequence ID" value="XM_033595435.1"/>
</dbReference>
<protein>
    <submittedName>
        <fullName evidence="2">NAD(P)-binding protein</fullName>
    </submittedName>
</protein>
<reference evidence="2" key="1">
    <citation type="journal article" date="2020" name="Stud. Mycol.">
        <title>101 Dothideomycetes genomes: a test case for predicting lifestyles and emergence of pathogens.</title>
        <authorList>
            <person name="Haridas S."/>
            <person name="Albert R."/>
            <person name="Binder M."/>
            <person name="Bloem J."/>
            <person name="Labutti K."/>
            <person name="Salamov A."/>
            <person name="Andreopoulos B."/>
            <person name="Baker S."/>
            <person name="Barry K."/>
            <person name="Bills G."/>
            <person name="Bluhm B."/>
            <person name="Cannon C."/>
            <person name="Castanera R."/>
            <person name="Culley D."/>
            <person name="Daum C."/>
            <person name="Ezra D."/>
            <person name="Gonzalez J."/>
            <person name="Henrissat B."/>
            <person name="Kuo A."/>
            <person name="Liang C."/>
            <person name="Lipzen A."/>
            <person name="Lutzoni F."/>
            <person name="Magnuson J."/>
            <person name="Mondo S."/>
            <person name="Nolan M."/>
            <person name="Ohm R."/>
            <person name="Pangilinan J."/>
            <person name="Park H.-J."/>
            <person name="Ramirez L."/>
            <person name="Alfaro M."/>
            <person name="Sun H."/>
            <person name="Tritt A."/>
            <person name="Yoshinaga Y."/>
            <person name="Zwiers L.-H."/>
            <person name="Turgeon B."/>
            <person name="Goodwin S."/>
            <person name="Spatafora J."/>
            <person name="Crous P."/>
            <person name="Grigoriev I."/>
        </authorList>
    </citation>
    <scope>NUCLEOTIDE SEQUENCE</scope>
    <source>
        <strain evidence="2">CBS 183.55</strain>
    </source>
</reference>
<dbReference type="AlphaFoldDB" id="A0A6A5RSC3"/>
<evidence type="ECO:0000259" key="1">
    <source>
        <dbReference type="SMART" id="SM00829"/>
    </source>
</evidence>
<dbReference type="InterPro" id="IPR013154">
    <property type="entry name" value="ADH-like_N"/>
</dbReference>